<dbReference type="AlphaFoldDB" id="Q6Z0V5"/>
<gene>
    <name evidence="1" type="primary">OSJNBb0026D20.31</name>
</gene>
<sequence length="131" mass="14126">MADDVMLFAIVERWAVGYGGTLADEEMFCAIDEPNHPKQTPHPTGKPKLLLADFMGIADEEEQDLKEELIDNGALAARTQPLSATAGVASPCHRMRTAMAHHSPSLPFPLAVRTHPCPSATVGITSPSRRP</sequence>
<accession>Q6Z0V5</accession>
<dbReference type="EMBL" id="AP005476">
    <property type="protein sequence ID" value="BAD16220.1"/>
    <property type="molecule type" value="Genomic_DNA"/>
</dbReference>
<organism evidence="1 2">
    <name type="scientific">Oryza sativa subsp. japonica</name>
    <name type="common">Rice</name>
    <dbReference type="NCBI Taxonomy" id="39947"/>
    <lineage>
        <taxon>Eukaryota</taxon>
        <taxon>Viridiplantae</taxon>
        <taxon>Streptophyta</taxon>
        <taxon>Embryophyta</taxon>
        <taxon>Tracheophyta</taxon>
        <taxon>Spermatophyta</taxon>
        <taxon>Magnoliopsida</taxon>
        <taxon>Liliopsida</taxon>
        <taxon>Poales</taxon>
        <taxon>Poaceae</taxon>
        <taxon>BOP clade</taxon>
        <taxon>Oryzoideae</taxon>
        <taxon>Oryzeae</taxon>
        <taxon>Oryzinae</taxon>
        <taxon>Oryza</taxon>
        <taxon>Oryza sativa</taxon>
    </lineage>
</organism>
<dbReference type="Proteomes" id="UP000000763">
    <property type="component" value="Chromosome 2"/>
</dbReference>
<evidence type="ECO:0000313" key="2">
    <source>
        <dbReference type="Proteomes" id="UP000000763"/>
    </source>
</evidence>
<proteinExistence type="predicted"/>
<reference evidence="2" key="1">
    <citation type="journal article" date="2005" name="Nature">
        <title>The map-based sequence of the rice genome.</title>
        <authorList>
            <consortium name="International rice genome sequencing project (IRGSP)"/>
            <person name="Matsumoto T."/>
            <person name="Wu J."/>
            <person name="Kanamori H."/>
            <person name="Katayose Y."/>
            <person name="Fujisawa M."/>
            <person name="Namiki N."/>
            <person name="Mizuno H."/>
            <person name="Yamamoto K."/>
            <person name="Antonio B.A."/>
            <person name="Baba T."/>
            <person name="Sakata K."/>
            <person name="Nagamura Y."/>
            <person name="Aoki H."/>
            <person name="Arikawa K."/>
            <person name="Arita K."/>
            <person name="Bito T."/>
            <person name="Chiden Y."/>
            <person name="Fujitsuka N."/>
            <person name="Fukunaka R."/>
            <person name="Hamada M."/>
            <person name="Harada C."/>
            <person name="Hayashi A."/>
            <person name="Hijishita S."/>
            <person name="Honda M."/>
            <person name="Hosokawa S."/>
            <person name="Ichikawa Y."/>
            <person name="Idonuma A."/>
            <person name="Iijima M."/>
            <person name="Ikeda M."/>
            <person name="Ikeno M."/>
            <person name="Ito K."/>
            <person name="Ito S."/>
            <person name="Ito T."/>
            <person name="Ito Y."/>
            <person name="Ito Y."/>
            <person name="Iwabuchi A."/>
            <person name="Kamiya K."/>
            <person name="Karasawa W."/>
            <person name="Kurita K."/>
            <person name="Katagiri S."/>
            <person name="Kikuta A."/>
            <person name="Kobayashi H."/>
            <person name="Kobayashi N."/>
            <person name="Machita K."/>
            <person name="Maehara T."/>
            <person name="Masukawa M."/>
            <person name="Mizubayashi T."/>
            <person name="Mukai Y."/>
            <person name="Nagasaki H."/>
            <person name="Nagata Y."/>
            <person name="Naito S."/>
            <person name="Nakashima M."/>
            <person name="Nakama Y."/>
            <person name="Nakamichi Y."/>
            <person name="Nakamura M."/>
            <person name="Meguro A."/>
            <person name="Negishi M."/>
            <person name="Ohta I."/>
            <person name="Ohta T."/>
            <person name="Okamoto M."/>
            <person name="Ono N."/>
            <person name="Saji S."/>
            <person name="Sakaguchi M."/>
            <person name="Sakai K."/>
            <person name="Shibata M."/>
            <person name="Shimokawa T."/>
            <person name="Song J."/>
            <person name="Takazaki Y."/>
            <person name="Terasawa K."/>
            <person name="Tsugane M."/>
            <person name="Tsuji K."/>
            <person name="Ueda S."/>
            <person name="Waki K."/>
            <person name="Yamagata H."/>
            <person name="Yamamoto M."/>
            <person name="Yamamoto S."/>
            <person name="Yamane H."/>
            <person name="Yoshiki S."/>
            <person name="Yoshihara R."/>
            <person name="Yukawa K."/>
            <person name="Zhong H."/>
            <person name="Yano M."/>
            <person name="Yuan Q."/>
            <person name="Ouyang S."/>
            <person name="Liu J."/>
            <person name="Jones K.M."/>
            <person name="Gansberger K."/>
            <person name="Moffat K."/>
            <person name="Hill J."/>
            <person name="Bera J."/>
            <person name="Fadrosh D."/>
            <person name="Jin S."/>
            <person name="Johri S."/>
            <person name="Kim M."/>
            <person name="Overton L."/>
            <person name="Reardon M."/>
            <person name="Tsitrin T."/>
            <person name="Vuong H."/>
            <person name="Weaver B."/>
            <person name="Ciecko A."/>
            <person name="Tallon L."/>
            <person name="Jackson J."/>
            <person name="Pai G."/>
            <person name="Aken S.V."/>
            <person name="Utterback T."/>
            <person name="Reidmuller S."/>
            <person name="Feldblyum T."/>
            <person name="Hsiao J."/>
            <person name="Zismann V."/>
            <person name="Iobst S."/>
            <person name="de Vazeille A.R."/>
            <person name="Buell C.R."/>
            <person name="Ying K."/>
            <person name="Li Y."/>
            <person name="Lu T."/>
            <person name="Huang Y."/>
            <person name="Zhao Q."/>
            <person name="Feng Q."/>
            <person name="Zhang L."/>
            <person name="Zhu J."/>
            <person name="Weng Q."/>
            <person name="Mu J."/>
            <person name="Lu Y."/>
            <person name="Fan D."/>
            <person name="Liu Y."/>
            <person name="Guan J."/>
            <person name="Zhang Y."/>
            <person name="Yu S."/>
            <person name="Liu X."/>
            <person name="Zhang Y."/>
            <person name="Hong G."/>
            <person name="Han B."/>
            <person name="Choisne N."/>
            <person name="Demange N."/>
            <person name="Orjeda G."/>
            <person name="Samain S."/>
            <person name="Cattolico L."/>
            <person name="Pelletier E."/>
            <person name="Couloux A."/>
            <person name="Segurens B."/>
            <person name="Wincker P."/>
            <person name="D'Hont A."/>
            <person name="Scarpelli C."/>
            <person name="Weissenbach J."/>
            <person name="Salanoubat M."/>
            <person name="Quetier F."/>
            <person name="Yu Y."/>
            <person name="Kim H.R."/>
            <person name="Rambo T."/>
            <person name="Currie J."/>
            <person name="Collura K."/>
            <person name="Luo M."/>
            <person name="Yang T."/>
            <person name="Ammiraju J.S.S."/>
            <person name="Engler F."/>
            <person name="Soderlund C."/>
            <person name="Wing R.A."/>
            <person name="Palmer L.E."/>
            <person name="de la Bastide M."/>
            <person name="Spiegel L."/>
            <person name="Nascimento L."/>
            <person name="Zutavern T."/>
            <person name="O'Shaughnessy A."/>
            <person name="Dike S."/>
            <person name="Dedhia N."/>
            <person name="Preston R."/>
            <person name="Balija V."/>
            <person name="McCombie W.R."/>
            <person name="Chow T."/>
            <person name="Chen H."/>
            <person name="Chung M."/>
            <person name="Chen C."/>
            <person name="Shaw J."/>
            <person name="Wu H."/>
            <person name="Hsiao K."/>
            <person name="Chao Y."/>
            <person name="Chu M."/>
            <person name="Cheng C."/>
            <person name="Hour A."/>
            <person name="Lee P."/>
            <person name="Lin S."/>
            <person name="Lin Y."/>
            <person name="Liou J."/>
            <person name="Liu S."/>
            <person name="Hsing Y."/>
            <person name="Raghuvanshi S."/>
            <person name="Mohanty A."/>
            <person name="Bharti A.K."/>
            <person name="Gaur A."/>
            <person name="Gupta V."/>
            <person name="Kumar D."/>
            <person name="Ravi V."/>
            <person name="Vij S."/>
            <person name="Kapur A."/>
            <person name="Khurana P."/>
            <person name="Khurana P."/>
            <person name="Khurana J.P."/>
            <person name="Tyagi A.K."/>
            <person name="Gaikwad K."/>
            <person name="Singh A."/>
            <person name="Dalal V."/>
            <person name="Srivastava S."/>
            <person name="Dixit A."/>
            <person name="Pal A.K."/>
            <person name="Ghazi I.A."/>
            <person name="Yadav M."/>
            <person name="Pandit A."/>
            <person name="Bhargava A."/>
            <person name="Sureshbabu K."/>
            <person name="Batra K."/>
            <person name="Sharma T.R."/>
            <person name="Mohapatra T."/>
            <person name="Singh N.K."/>
            <person name="Messing J."/>
            <person name="Nelson A.B."/>
            <person name="Fuks G."/>
            <person name="Kavchok S."/>
            <person name="Keizer G."/>
            <person name="Linton E."/>
            <person name="Llaca V."/>
            <person name="Song R."/>
            <person name="Tanyolac B."/>
            <person name="Young S."/>
            <person name="Ho-Il K."/>
            <person name="Hahn J.H."/>
            <person name="Sangsakoo G."/>
            <person name="Vanavichit A."/>
            <person name="de Mattos Luiz.A.T."/>
            <person name="Zimmer P.D."/>
            <person name="Malone G."/>
            <person name="Dellagostin O."/>
            <person name="de Oliveira A.C."/>
            <person name="Bevan M."/>
            <person name="Bancroft I."/>
            <person name="Minx P."/>
            <person name="Cordum H."/>
            <person name="Wilson R."/>
            <person name="Cheng Z."/>
            <person name="Jin W."/>
            <person name="Jiang J."/>
            <person name="Leong S.A."/>
            <person name="Iwama H."/>
            <person name="Gojobori T."/>
            <person name="Itoh T."/>
            <person name="Niimura Y."/>
            <person name="Fujii Y."/>
            <person name="Habara T."/>
            <person name="Sakai H."/>
            <person name="Sato Y."/>
            <person name="Wilson G."/>
            <person name="Kumar K."/>
            <person name="McCouch S."/>
            <person name="Juretic N."/>
            <person name="Hoen D."/>
            <person name="Wright S."/>
            <person name="Bruskiewich R."/>
            <person name="Bureau T."/>
            <person name="Miyao A."/>
            <person name="Hirochika H."/>
            <person name="Nishikawa T."/>
            <person name="Kadowaki K."/>
            <person name="Sugiura M."/>
            <person name="Burr B."/>
            <person name="Sasaki T."/>
        </authorList>
    </citation>
    <scope>NUCLEOTIDE SEQUENCE [LARGE SCALE GENOMIC DNA]</scope>
    <source>
        <strain evidence="2">cv. Nipponbare</strain>
    </source>
</reference>
<reference evidence="2" key="2">
    <citation type="journal article" date="2008" name="Nucleic Acids Res.">
        <title>The rice annotation project database (RAP-DB): 2008 update.</title>
        <authorList>
            <consortium name="The rice annotation project (RAP)"/>
        </authorList>
    </citation>
    <scope>GENOME REANNOTATION</scope>
    <source>
        <strain evidence="2">cv. Nipponbare</strain>
    </source>
</reference>
<name>Q6Z0V5_ORYSJ</name>
<protein>
    <submittedName>
        <fullName evidence="1">Uncharacterized protein</fullName>
    </submittedName>
</protein>
<evidence type="ECO:0000313" key="1">
    <source>
        <dbReference type="EMBL" id="BAD16220.1"/>
    </source>
</evidence>